<dbReference type="Proteomes" id="UP001064048">
    <property type="component" value="Chromosome 21"/>
</dbReference>
<protein>
    <submittedName>
        <fullName evidence="1">Uncharacterized protein</fullName>
    </submittedName>
</protein>
<evidence type="ECO:0000313" key="1">
    <source>
        <dbReference type="EMBL" id="KAI8434355.1"/>
    </source>
</evidence>
<proteinExistence type="predicted"/>
<organism evidence="1 2">
    <name type="scientific">Choristoneura fumiferana</name>
    <name type="common">Spruce budworm moth</name>
    <name type="synonym">Archips fumiferana</name>
    <dbReference type="NCBI Taxonomy" id="7141"/>
    <lineage>
        <taxon>Eukaryota</taxon>
        <taxon>Metazoa</taxon>
        <taxon>Ecdysozoa</taxon>
        <taxon>Arthropoda</taxon>
        <taxon>Hexapoda</taxon>
        <taxon>Insecta</taxon>
        <taxon>Pterygota</taxon>
        <taxon>Neoptera</taxon>
        <taxon>Endopterygota</taxon>
        <taxon>Lepidoptera</taxon>
        <taxon>Glossata</taxon>
        <taxon>Ditrysia</taxon>
        <taxon>Tortricoidea</taxon>
        <taxon>Tortricidae</taxon>
        <taxon>Tortricinae</taxon>
        <taxon>Choristoneura</taxon>
    </lineage>
</organism>
<comment type="caution">
    <text evidence="1">The sequence shown here is derived from an EMBL/GenBank/DDBJ whole genome shotgun (WGS) entry which is preliminary data.</text>
</comment>
<gene>
    <name evidence="1" type="ORF">MSG28_012418</name>
</gene>
<keyword evidence="2" id="KW-1185">Reference proteome</keyword>
<evidence type="ECO:0000313" key="2">
    <source>
        <dbReference type="Proteomes" id="UP001064048"/>
    </source>
</evidence>
<accession>A0ACC0KDN5</accession>
<sequence length="310" mass="34401">MCQINTSTMKKQIGCVDVLVPPNIVDEGTSGDMVAREGQDVSLSCMAEGRPLPRILWRREDGTNIQLRDETGELHKVDMFMGPNLNLTKVERRQMGAYLCIASNDVPPSVSKRIMLNVNFAPSIAVATKVIGVPTGSQTRLECFVEAYPQAINYWLKSGEEMILSGGRHNLSDDRIFPYQSRMKLNISQFRSEDAGTYICVATNTMGKAEGTIRLYGFVVPLQPAEQKFFTPDVTTYDTMQNVIEQSVLDNNWLPTAESTGSPAHRASPLPTLAALTVLPHINCLIYSSFQALYSIVASNKYKKLQKDAR</sequence>
<reference evidence="1 2" key="1">
    <citation type="journal article" date="2022" name="Genome Biol. Evol.">
        <title>The Spruce Budworm Genome: Reconstructing the Evolutionary History of Antifreeze Proteins.</title>
        <authorList>
            <person name="Beliveau C."/>
            <person name="Gagne P."/>
            <person name="Picq S."/>
            <person name="Vernygora O."/>
            <person name="Keeling C.I."/>
            <person name="Pinkney K."/>
            <person name="Doucet D."/>
            <person name="Wen F."/>
            <person name="Johnston J.S."/>
            <person name="Maaroufi H."/>
            <person name="Boyle B."/>
            <person name="Laroche J."/>
            <person name="Dewar K."/>
            <person name="Juretic N."/>
            <person name="Blackburn G."/>
            <person name="Nisole A."/>
            <person name="Brunet B."/>
            <person name="Brandao M."/>
            <person name="Lumley L."/>
            <person name="Duan J."/>
            <person name="Quan G."/>
            <person name="Lucarotti C.J."/>
            <person name="Roe A.D."/>
            <person name="Sperling F.A.H."/>
            <person name="Levesque R.C."/>
            <person name="Cusson M."/>
        </authorList>
    </citation>
    <scope>NUCLEOTIDE SEQUENCE [LARGE SCALE GENOMIC DNA]</scope>
    <source>
        <strain evidence="1">Glfc:IPQL:Cfum</strain>
    </source>
</reference>
<dbReference type="EMBL" id="CM046121">
    <property type="protein sequence ID" value="KAI8434355.1"/>
    <property type="molecule type" value="Genomic_DNA"/>
</dbReference>
<name>A0ACC0KDN5_CHOFU</name>